<dbReference type="EMBL" id="CP110421">
    <property type="protein sequence ID" value="WAQ81455.1"/>
    <property type="molecule type" value="Genomic_DNA"/>
</dbReference>
<gene>
    <name evidence="3" type="ORF">PtA15_1A796</name>
</gene>
<evidence type="ECO:0000313" key="4">
    <source>
        <dbReference type="Proteomes" id="UP001164743"/>
    </source>
</evidence>
<evidence type="ECO:0000256" key="1">
    <source>
        <dbReference type="SAM" id="MobiDB-lite"/>
    </source>
</evidence>
<evidence type="ECO:0008006" key="5">
    <source>
        <dbReference type="Google" id="ProtNLM"/>
    </source>
</evidence>
<dbReference type="RefSeq" id="XP_053017010.1">
    <property type="nucleotide sequence ID" value="XM_053165860.1"/>
</dbReference>
<organism evidence="3 4">
    <name type="scientific">Puccinia triticina</name>
    <dbReference type="NCBI Taxonomy" id="208348"/>
    <lineage>
        <taxon>Eukaryota</taxon>
        <taxon>Fungi</taxon>
        <taxon>Dikarya</taxon>
        <taxon>Basidiomycota</taxon>
        <taxon>Pucciniomycotina</taxon>
        <taxon>Pucciniomycetes</taxon>
        <taxon>Pucciniales</taxon>
        <taxon>Pucciniaceae</taxon>
        <taxon>Puccinia</taxon>
    </lineage>
</organism>
<dbReference type="Proteomes" id="UP001164743">
    <property type="component" value="Chromosome 1A"/>
</dbReference>
<evidence type="ECO:0000256" key="2">
    <source>
        <dbReference type="SAM" id="SignalP"/>
    </source>
</evidence>
<protein>
    <recommendedName>
        <fullName evidence="5">BZIP domain-containing protein</fullName>
    </recommendedName>
</protein>
<reference evidence="3" key="1">
    <citation type="submission" date="2022-10" db="EMBL/GenBank/DDBJ databases">
        <title>Puccinia triticina Genome sequencing and assembly.</title>
        <authorList>
            <person name="Li C."/>
        </authorList>
    </citation>
    <scope>NUCLEOTIDE SEQUENCE</scope>
    <source>
        <strain evidence="3">Pt15</strain>
    </source>
</reference>
<feature type="chain" id="PRO_5046369023" description="BZIP domain-containing protein" evidence="2">
    <location>
        <begin position="19"/>
        <end position="213"/>
    </location>
</feature>
<feature type="compositionally biased region" description="Low complexity" evidence="1">
    <location>
        <begin position="62"/>
        <end position="75"/>
    </location>
</feature>
<name>A0ABY7CC66_9BASI</name>
<dbReference type="GeneID" id="77806755"/>
<accession>A0ABY7CC66</accession>
<sequence length="213" mass="23469">MLLSKITLTLQLLHFYNALTLPVSQSSHLVKRMEAQEGVAQGVVKVLDQGQVRPGGRSMVAESSSSHPSPSLNLEESSRDSYHSQDAIGQNGAGSSKQTVIIDRPEEENVQFRDAREVSDHLGENVPPGHSSESSSRPVIESGGLRRAGINILSVSLENRRIRIASKAERFKKRISDQKKKIVASIDGKVNEISERNKQIEEERLKLKLPSAE</sequence>
<keyword evidence="4" id="KW-1185">Reference proteome</keyword>
<feature type="region of interest" description="Disordered" evidence="1">
    <location>
        <begin position="50"/>
        <end position="142"/>
    </location>
</feature>
<proteinExistence type="predicted"/>
<feature type="signal peptide" evidence="2">
    <location>
        <begin position="1"/>
        <end position="18"/>
    </location>
</feature>
<keyword evidence="2" id="KW-0732">Signal</keyword>
<feature type="compositionally biased region" description="Basic and acidic residues" evidence="1">
    <location>
        <begin position="110"/>
        <end position="123"/>
    </location>
</feature>
<evidence type="ECO:0000313" key="3">
    <source>
        <dbReference type="EMBL" id="WAQ81455.1"/>
    </source>
</evidence>